<dbReference type="PANTHER" id="PTHR18901">
    <property type="entry name" value="2-DEOXYGLUCOSE-6-PHOSPHATE PHOSPHATASE 2"/>
    <property type="match status" value="1"/>
</dbReference>
<dbReference type="PRINTS" id="PR00413">
    <property type="entry name" value="HADHALOGNASE"/>
</dbReference>
<gene>
    <name evidence="1" type="ORF">E0H75_21600</name>
</gene>
<proteinExistence type="predicted"/>
<dbReference type="SFLD" id="SFLDS00003">
    <property type="entry name" value="Haloacid_Dehalogenase"/>
    <property type="match status" value="1"/>
</dbReference>
<dbReference type="SUPFAM" id="SSF56784">
    <property type="entry name" value="HAD-like"/>
    <property type="match status" value="1"/>
</dbReference>
<evidence type="ECO:0000313" key="2">
    <source>
        <dbReference type="Proteomes" id="UP000293342"/>
    </source>
</evidence>
<dbReference type="OrthoDB" id="9797743at2"/>
<accession>A0A4R0JQN6</accession>
<comment type="caution">
    <text evidence="1">The sequence shown here is derived from an EMBL/GenBank/DDBJ whole genome shotgun (WGS) entry which is preliminary data.</text>
</comment>
<dbReference type="InterPro" id="IPR023198">
    <property type="entry name" value="PGP-like_dom2"/>
</dbReference>
<dbReference type="Gene3D" id="1.10.150.240">
    <property type="entry name" value="Putative phosphatase, domain 2"/>
    <property type="match status" value="1"/>
</dbReference>
<dbReference type="PANTHER" id="PTHR18901:SF38">
    <property type="entry name" value="PSEUDOURIDINE-5'-PHOSPHATASE"/>
    <property type="match status" value="1"/>
</dbReference>
<dbReference type="InterPro" id="IPR023214">
    <property type="entry name" value="HAD_sf"/>
</dbReference>
<dbReference type="EMBL" id="SJKD01000004">
    <property type="protein sequence ID" value="TCC49129.1"/>
    <property type="molecule type" value="Genomic_DNA"/>
</dbReference>
<dbReference type="Proteomes" id="UP000293342">
    <property type="component" value="Unassembled WGS sequence"/>
</dbReference>
<keyword evidence="2" id="KW-1185">Reference proteome</keyword>
<dbReference type="SFLD" id="SFLDG01129">
    <property type="entry name" value="C1.5:_HAD__Beta-PGM__Phosphata"/>
    <property type="match status" value="1"/>
</dbReference>
<dbReference type="Pfam" id="PF00702">
    <property type="entry name" value="Hydrolase"/>
    <property type="match status" value="1"/>
</dbReference>
<organism evidence="1 2">
    <name type="scientific">Kribbella capetownensis</name>
    <dbReference type="NCBI Taxonomy" id="1572659"/>
    <lineage>
        <taxon>Bacteria</taxon>
        <taxon>Bacillati</taxon>
        <taxon>Actinomycetota</taxon>
        <taxon>Actinomycetes</taxon>
        <taxon>Propionibacteriales</taxon>
        <taxon>Kribbellaceae</taxon>
        <taxon>Kribbella</taxon>
    </lineage>
</organism>
<protein>
    <submittedName>
        <fullName evidence="1">HAD family phosphatase</fullName>
    </submittedName>
</protein>
<dbReference type="InterPro" id="IPR036412">
    <property type="entry name" value="HAD-like_sf"/>
</dbReference>
<dbReference type="NCBIfam" id="TIGR01509">
    <property type="entry name" value="HAD-SF-IA-v3"/>
    <property type="match status" value="1"/>
</dbReference>
<sequence length="222" mass="23628">MTHNEVQAVVFDLDGVLIDSEPLWDEVRRNVVADAGRSWPTTATRALQGMSTPEWSAYLTDVVGVPGRPEDVAAIVTGGMVARYRQQLPLLPGAVEAVERLANHWPLGLASSSPRQLIETVLDSANLTRHFQVTVSTEEVAVGKPSPAVYNDVVRRLRADVSRVVAIEDSSNGLRSASAAGVHVIAIPNPTYPPQQDALALASAVVTSLDEVTPALVASLVP</sequence>
<dbReference type="RefSeq" id="WP_131515401.1">
    <property type="nucleotide sequence ID" value="NZ_SJKD01000004.1"/>
</dbReference>
<dbReference type="InterPro" id="IPR006439">
    <property type="entry name" value="HAD-SF_hydro_IA"/>
</dbReference>
<dbReference type="AlphaFoldDB" id="A0A4R0JQN6"/>
<evidence type="ECO:0000313" key="1">
    <source>
        <dbReference type="EMBL" id="TCC49129.1"/>
    </source>
</evidence>
<reference evidence="1 2" key="1">
    <citation type="submission" date="2019-02" db="EMBL/GenBank/DDBJ databases">
        <title>Kribbella capetownensis sp. nov. and Kribbella speibonae sp. nov., isolated from soil.</title>
        <authorList>
            <person name="Curtis S.M."/>
            <person name="Norton I."/>
            <person name="Everest G.J."/>
            <person name="Meyers P.R."/>
        </authorList>
    </citation>
    <scope>NUCLEOTIDE SEQUENCE [LARGE SCALE GENOMIC DNA]</scope>
    <source>
        <strain evidence="1 2">YM53</strain>
    </source>
</reference>
<dbReference type="Gene3D" id="3.40.50.1000">
    <property type="entry name" value="HAD superfamily/HAD-like"/>
    <property type="match status" value="1"/>
</dbReference>
<name>A0A4R0JQN6_9ACTN</name>